<organism evidence="1 2">
    <name type="scientific">Solanum tuberosum</name>
    <name type="common">Potato</name>
    <dbReference type="NCBI Taxonomy" id="4113"/>
    <lineage>
        <taxon>Eukaryota</taxon>
        <taxon>Viridiplantae</taxon>
        <taxon>Streptophyta</taxon>
        <taxon>Embryophyta</taxon>
        <taxon>Tracheophyta</taxon>
        <taxon>Spermatophyta</taxon>
        <taxon>Magnoliopsida</taxon>
        <taxon>eudicotyledons</taxon>
        <taxon>Gunneridae</taxon>
        <taxon>Pentapetalae</taxon>
        <taxon>asterids</taxon>
        <taxon>lamiids</taxon>
        <taxon>Solanales</taxon>
        <taxon>Solanaceae</taxon>
        <taxon>Solanoideae</taxon>
        <taxon>Solaneae</taxon>
        <taxon>Solanum</taxon>
    </lineage>
</organism>
<dbReference type="EnsemblPlants" id="PGSC0003DMT400058836">
    <property type="protein sequence ID" value="PGSC0003DMT400058836"/>
    <property type="gene ID" value="PGSC0003DMG400022861"/>
</dbReference>
<keyword evidence="2" id="KW-1185">Reference proteome</keyword>
<dbReference type="Gramene" id="PGSC0003DMT400058836">
    <property type="protein sequence ID" value="PGSC0003DMT400058836"/>
    <property type="gene ID" value="PGSC0003DMG400022861"/>
</dbReference>
<name>M1C3E1_SOLTU</name>
<dbReference type="InParanoid" id="M1C3E1"/>
<dbReference type="AlphaFoldDB" id="M1C3E1"/>
<sequence length="60" mass="6541">MEDEHMSSKPRGWLNWLSRGMLGAGGTDDSSQFSGVISDDVVKVSLITPFPFTSLSLHCL</sequence>
<reference evidence="1" key="2">
    <citation type="submission" date="2015-06" db="UniProtKB">
        <authorList>
            <consortium name="EnsemblPlants"/>
        </authorList>
    </citation>
    <scope>IDENTIFICATION</scope>
    <source>
        <strain evidence="1">DM1-3 516 R44</strain>
    </source>
</reference>
<evidence type="ECO:0000313" key="1">
    <source>
        <dbReference type="EnsemblPlants" id="PGSC0003DMT400058836"/>
    </source>
</evidence>
<reference evidence="2" key="1">
    <citation type="journal article" date="2011" name="Nature">
        <title>Genome sequence and analysis of the tuber crop potato.</title>
        <authorList>
            <consortium name="The Potato Genome Sequencing Consortium"/>
        </authorList>
    </citation>
    <scope>NUCLEOTIDE SEQUENCE [LARGE SCALE GENOMIC DNA]</scope>
    <source>
        <strain evidence="2">cv. DM1-3 516 R44</strain>
    </source>
</reference>
<evidence type="ECO:0000313" key="2">
    <source>
        <dbReference type="Proteomes" id="UP000011115"/>
    </source>
</evidence>
<dbReference type="PaxDb" id="4113-PGSC0003DMT400058836"/>
<dbReference type="Proteomes" id="UP000011115">
    <property type="component" value="Unassembled WGS sequence"/>
</dbReference>
<protein>
    <submittedName>
        <fullName evidence="1">Vacuolar protein sorting-associated protein</fullName>
    </submittedName>
</protein>
<accession>M1C3E1</accession>
<proteinExistence type="predicted"/>
<dbReference type="HOGENOM" id="CLU_2946214_0_0_1"/>